<feature type="non-terminal residue" evidence="1">
    <location>
        <position position="1"/>
    </location>
</feature>
<evidence type="ECO:0000313" key="1">
    <source>
        <dbReference type="EMBL" id="CAG8837938.1"/>
    </source>
</evidence>
<gene>
    <name evidence="1" type="ORF">GMARGA_LOCUS33733</name>
</gene>
<dbReference type="EMBL" id="CAJVQB010056947">
    <property type="protein sequence ID" value="CAG8837938.1"/>
    <property type="molecule type" value="Genomic_DNA"/>
</dbReference>
<feature type="non-terminal residue" evidence="1">
    <location>
        <position position="246"/>
    </location>
</feature>
<sequence length="246" mass="28994">LRSYGRRLETTSHEDESARKIEIIDLSDSILDQPIPNNVLPLLTLNNRIEMLDVSLIEITYYKAKIRKEINKLSIRTLIDVHKQRKYLLGIVENLSIIVNKLEILIDVEVTKARDYTVIVETDWLDKSYIVQDDKNEPPIVEIENEYISIEDPNTICWYEKYLNYEADSCAIYKELFKGMKMLEYLVDDLDKELGIKKGLTEDKELLKENKDLFAEGLTQLGRMKEEWHNIKLKEEAKPIKQKLYR</sequence>
<name>A0ABN7WQ88_GIGMA</name>
<dbReference type="Proteomes" id="UP000789901">
    <property type="component" value="Unassembled WGS sequence"/>
</dbReference>
<evidence type="ECO:0000313" key="2">
    <source>
        <dbReference type="Proteomes" id="UP000789901"/>
    </source>
</evidence>
<keyword evidence="2" id="KW-1185">Reference proteome</keyword>
<organism evidence="1 2">
    <name type="scientific">Gigaspora margarita</name>
    <dbReference type="NCBI Taxonomy" id="4874"/>
    <lineage>
        <taxon>Eukaryota</taxon>
        <taxon>Fungi</taxon>
        <taxon>Fungi incertae sedis</taxon>
        <taxon>Mucoromycota</taxon>
        <taxon>Glomeromycotina</taxon>
        <taxon>Glomeromycetes</taxon>
        <taxon>Diversisporales</taxon>
        <taxon>Gigasporaceae</taxon>
        <taxon>Gigaspora</taxon>
    </lineage>
</organism>
<accession>A0ABN7WQ88</accession>
<protein>
    <submittedName>
        <fullName evidence="1">44009_t:CDS:1</fullName>
    </submittedName>
</protein>
<proteinExistence type="predicted"/>
<comment type="caution">
    <text evidence="1">The sequence shown here is derived from an EMBL/GenBank/DDBJ whole genome shotgun (WGS) entry which is preliminary data.</text>
</comment>
<reference evidence="1 2" key="1">
    <citation type="submission" date="2021-06" db="EMBL/GenBank/DDBJ databases">
        <authorList>
            <person name="Kallberg Y."/>
            <person name="Tangrot J."/>
            <person name="Rosling A."/>
        </authorList>
    </citation>
    <scope>NUCLEOTIDE SEQUENCE [LARGE SCALE GENOMIC DNA]</scope>
    <source>
        <strain evidence="1 2">120-4 pot B 10/14</strain>
    </source>
</reference>